<feature type="non-terminal residue" evidence="2">
    <location>
        <position position="132"/>
    </location>
</feature>
<dbReference type="EMBL" id="CAJPIN010015337">
    <property type="protein sequence ID" value="CAG2061298.1"/>
    <property type="molecule type" value="Genomic_DNA"/>
</dbReference>
<reference evidence="2" key="1">
    <citation type="submission" date="2021-03" db="EMBL/GenBank/DDBJ databases">
        <authorList>
            <person name="Tran Van P."/>
        </authorList>
    </citation>
    <scope>NUCLEOTIDE SEQUENCE</scope>
</reference>
<name>A0ABN7P3J4_TIMPD</name>
<sequence>MFAHVVNLVVMVLIPMVIIHIKNTEFSLIGASTVCTMYSLLFFKLWSYVQVNLWCRIKRNNSSNKTHLRRQSLSYHNFSEYLPLFYIWKKVQERPLALSSASLKPILWGEGREGESHGLEQLAKVFFRTNKN</sequence>
<feature type="transmembrane region" description="Helical" evidence="1">
    <location>
        <begin position="5"/>
        <end position="21"/>
    </location>
</feature>
<keyword evidence="1" id="KW-1133">Transmembrane helix</keyword>
<evidence type="ECO:0000313" key="3">
    <source>
        <dbReference type="Proteomes" id="UP001153148"/>
    </source>
</evidence>
<evidence type="ECO:0000313" key="2">
    <source>
        <dbReference type="EMBL" id="CAG2061298.1"/>
    </source>
</evidence>
<accession>A0ABN7P3J4</accession>
<organism evidence="2 3">
    <name type="scientific">Timema podura</name>
    <name type="common">Walking stick</name>
    <dbReference type="NCBI Taxonomy" id="61482"/>
    <lineage>
        <taxon>Eukaryota</taxon>
        <taxon>Metazoa</taxon>
        <taxon>Ecdysozoa</taxon>
        <taxon>Arthropoda</taxon>
        <taxon>Hexapoda</taxon>
        <taxon>Insecta</taxon>
        <taxon>Pterygota</taxon>
        <taxon>Neoptera</taxon>
        <taxon>Polyneoptera</taxon>
        <taxon>Phasmatodea</taxon>
        <taxon>Timematodea</taxon>
        <taxon>Timematoidea</taxon>
        <taxon>Timematidae</taxon>
        <taxon>Timema</taxon>
    </lineage>
</organism>
<keyword evidence="1" id="KW-0472">Membrane</keyword>
<gene>
    <name evidence="2" type="ORF">TPAB3V08_LOCUS8252</name>
</gene>
<comment type="caution">
    <text evidence="2">The sequence shown here is derived from an EMBL/GenBank/DDBJ whole genome shotgun (WGS) entry which is preliminary data.</text>
</comment>
<evidence type="ECO:0000256" key="1">
    <source>
        <dbReference type="SAM" id="Phobius"/>
    </source>
</evidence>
<dbReference type="Proteomes" id="UP001153148">
    <property type="component" value="Unassembled WGS sequence"/>
</dbReference>
<proteinExistence type="predicted"/>
<protein>
    <submittedName>
        <fullName evidence="2">Uncharacterized protein</fullName>
    </submittedName>
</protein>
<keyword evidence="1" id="KW-0812">Transmembrane</keyword>
<keyword evidence="3" id="KW-1185">Reference proteome</keyword>
<feature type="transmembrane region" description="Helical" evidence="1">
    <location>
        <begin position="27"/>
        <end position="49"/>
    </location>
</feature>